<keyword evidence="1" id="KW-0560">Oxidoreductase</keyword>
<dbReference type="Pfam" id="PF13738">
    <property type="entry name" value="Pyr_redox_3"/>
    <property type="match status" value="1"/>
</dbReference>
<evidence type="ECO:0000313" key="4">
    <source>
        <dbReference type="Proteomes" id="UP000293764"/>
    </source>
</evidence>
<protein>
    <submittedName>
        <fullName evidence="3">FAD-dependent oxidoreductase</fullName>
    </submittedName>
</protein>
<reference evidence="3 4" key="1">
    <citation type="submission" date="2019-01" db="EMBL/GenBank/DDBJ databases">
        <title>Novel species of Cellulomonas.</title>
        <authorList>
            <person name="Liu Q."/>
            <person name="Xin Y.-H."/>
        </authorList>
    </citation>
    <scope>NUCLEOTIDE SEQUENCE [LARGE SCALE GENOMIC DNA]</scope>
    <source>
        <strain evidence="3 4">HLT2-17</strain>
    </source>
</reference>
<dbReference type="InterPro" id="IPR036188">
    <property type="entry name" value="FAD/NAD-bd_sf"/>
</dbReference>
<keyword evidence="4" id="KW-1185">Reference proteome</keyword>
<dbReference type="PRINTS" id="PR00469">
    <property type="entry name" value="PNDRDTASEII"/>
</dbReference>
<organism evidence="3 4">
    <name type="scientific">Pengzhenrongella frigida</name>
    <dbReference type="NCBI Taxonomy" id="1259133"/>
    <lineage>
        <taxon>Bacteria</taxon>
        <taxon>Bacillati</taxon>
        <taxon>Actinomycetota</taxon>
        <taxon>Actinomycetes</taxon>
        <taxon>Micrococcales</taxon>
        <taxon>Pengzhenrongella</taxon>
    </lineage>
</organism>
<dbReference type="GO" id="GO:0050660">
    <property type="term" value="F:flavin adenine dinucleotide binding"/>
    <property type="evidence" value="ECO:0007669"/>
    <property type="project" value="TreeGrafter"/>
</dbReference>
<sequence>MVIERIDTVVVGAGQAGLAVGFHLAQQGRSFVLLDAHERVGDSWRQRWDSLRLFTPARYDALPGSTFPGSPWSFPSREEFADYLERYAVQHGLPVRPSTPVRRLARDGTGYVVEVDGGSLRADHVIVAAGFDRLPQTPTFSAELEPTITQLHSAEYRNAEQFPDGDVLVVGAGNSGADIALELSRTHPVHLAGRHPGQVPFRIERPTSRLLSMLVFTAFAHVLTTGTPMGRRARPQVLAHSGPLIRVKTGDLAAAGVHRVPRVVGVRDGLPVTEGGQVLRVASVVWCTGYRPDYSWIDVPVFGADGLPVHDRGVCPSQPGLYLLGQLFQYSLASSMIHGVARDAKHVADHLARATKAATAPGGRLDQPAADRPGRHEDSGAEPTGVPKA</sequence>
<dbReference type="PANTHER" id="PTHR43539">
    <property type="entry name" value="FLAVIN-BINDING MONOOXYGENASE-LIKE PROTEIN (AFU_ORTHOLOGUE AFUA_4G09220)"/>
    <property type="match status" value="1"/>
</dbReference>
<dbReference type="OrthoDB" id="9808049at2"/>
<accession>A0A4Q5N2C1</accession>
<name>A0A4Q5N2C1_9MICO</name>
<evidence type="ECO:0000256" key="2">
    <source>
        <dbReference type="SAM" id="MobiDB-lite"/>
    </source>
</evidence>
<dbReference type="GO" id="GO:0004497">
    <property type="term" value="F:monooxygenase activity"/>
    <property type="evidence" value="ECO:0007669"/>
    <property type="project" value="TreeGrafter"/>
</dbReference>
<dbReference type="PRINTS" id="PR00368">
    <property type="entry name" value="FADPNR"/>
</dbReference>
<gene>
    <name evidence="3" type="ORF">EUA98_03455</name>
</gene>
<dbReference type="AlphaFoldDB" id="A0A4Q5N2C1"/>
<dbReference type="PANTHER" id="PTHR43539:SF78">
    <property type="entry name" value="FLAVIN-CONTAINING MONOOXYGENASE"/>
    <property type="match status" value="1"/>
</dbReference>
<feature type="region of interest" description="Disordered" evidence="2">
    <location>
        <begin position="352"/>
        <end position="389"/>
    </location>
</feature>
<evidence type="ECO:0000256" key="1">
    <source>
        <dbReference type="ARBA" id="ARBA00023002"/>
    </source>
</evidence>
<dbReference type="EMBL" id="SDWW01000006">
    <property type="protein sequence ID" value="RYV52280.1"/>
    <property type="molecule type" value="Genomic_DNA"/>
</dbReference>
<dbReference type="Gene3D" id="3.50.50.60">
    <property type="entry name" value="FAD/NAD(P)-binding domain"/>
    <property type="match status" value="1"/>
</dbReference>
<proteinExistence type="predicted"/>
<dbReference type="Proteomes" id="UP000293764">
    <property type="component" value="Unassembled WGS sequence"/>
</dbReference>
<evidence type="ECO:0000313" key="3">
    <source>
        <dbReference type="EMBL" id="RYV52280.1"/>
    </source>
</evidence>
<comment type="caution">
    <text evidence="3">The sequence shown here is derived from an EMBL/GenBank/DDBJ whole genome shotgun (WGS) entry which is preliminary data.</text>
</comment>
<dbReference type="InterPro" id="IPR050982">
    <property type="entry name" value="Auxin_biosynth/cation_transpt"/>
</dbReference>
<dbReference type="RefSeq" id="WP_130101278.1">
    <property type="nucleotide sequence ID" value="NZ_SDWW01000006.1"/>
</dbReference>
<dbReference type="SUPFAM" id="SSF51905">
    <property type="entry name" value="FAD/NAD(P)-binding domain"/>
    <property type="match status" value="2"/>
</dbReference>